<evidence type="ECO:0000256" key="2">
    <source>
        <dbReference type="ARBA" id="ARBA00006850"/>
    </source>
</evidence>
<evidence type="ECO:0000256" key="7">
    <source>
        <dbReference type="ARBA" id="ARBA00023242"/>
    </source>
</evidence>
<organism evidence="11 12">
    <name type="scientific">Caulochytrium protostelioides</name>
    <dbReference type="NCBI Taxonomy" id="1555241"/>
    <lineage>
        <taxon>Eukaryota</taxon>
        <taxon>Fungi</taxon>
        <taxon>Fungi incertae sedis</taxon>
        <taxon>Chytridiomycota</taxon>
        <taxon>Chytridiomycota incertae sedis</taxon>
        <taxon>Chytridiomycetes</taxon>
        <taxon>Caulochytriales</taxon>
        <taxon>Caulochytriaceae</taxon>
        <taxon>Caulochytrium</taxon>
    </lineage>
</organism>
<comment type="similarity">
    <text evidence="2 9">Belongs to the snRNP Sm proteins family.</text>
</comment>
<evidence type="ECO:0000256" key="3">
    <source>
        <dbReference type="ARBA" id="ARBA00022664"/>
    </source>
</evidence>
<evidence type="ECO:0000256" key="4">
    <source>
        <dbReference type="ARBA" id="ARBA00022728"/>
    </source>
</evidence>
<dbReference type="Pfam" id="PF01423">
    <property type="entry name" value="LSM"/>
    <property type="match status" value="1"/>
</dbReference>
<dbReference type="PROSITE" id="PS52002">
    <property type="entry name" value="SM"/>
    <property type="match status" value="1"/>
</dbReference>
<evidence type="ECO:0000256" key="5">
    <source>
        <dbReference type="ARBA" id="ARBA00022884"/>
    </source>
</evidence>
<dbReference type="OrthoDB" id="10263346at2759"/>
<keyword evidence="7 9" id="KW-0539">Nucleus</keyword>
<dbReference type="AlphaFoldDB" id="A0A4P9X1X4"/>
<keyword evidence="6 9" id="KW-0508">mRNA splicing</keyword>
<dbReference type="InterPro" id="IPR034103">
    <property type="entry name" value="Lsm8"/>
</dbReference>
<dbReference type="Proteomes" id="UP000274922">
    <property type="component" value="Unassembled WGS sequence"/>
</dbReference>
<dbReference type="SMART" id="SM00651">
    <property type="entry name" value="Sm"/>
    <property type="match status" value="1"/>
</dbReference>
<reference evidence="12" key="1">
    <citation type="journal article" date="2018" name="Nat. Microbiol.">
        <title>Leveraging single-cell genomics to expand the fungal tree of life.</title>
        <authorList>
            <person name="Ahrendt S.R."/>
            <person name="Quandt C.A."/>
            <person name="Ciobanu D."/>
            <person name="Clum A."/>
            <person name="Salamov A."/>
            <person name="Andreopoulos B."/>
            <person name="Cheng J.F."/>
            <person name="Woyke T."/>
            <person name="Pelin A."/>
            <person name="Henrissat B."/>
            <person name="Reynolds N.K."/>
            <person name="Benny G.L."/>
            <person name="Smith M.E."/>
            <person name="James T.Y."/>
            <person name="Grigoriev I.V."/>
        </authorList>
    </citation>
    <scope>NUCLEOTIDE SEQUENCE [LARGE SCALE GENOMIC DNA]</scope>
    <source>
        <strain evidence="12">ATCC 52028</strain>
    </source>
</reference>
<dbReference type="GO" id="GO:0005688">
    <property type="term" value="C:U6 snRNP"/>
    <property type="evidence" value="ECO:0007669"/>
    <property type="project" value="UniProtKB-UniRule"/>
</dbReference>
<comment type="subunit">
    <text evidence="9">LSm subunits form a heteromer with a doughnut shape.</text>
</comment>
<evidence type="ECO:0000259" key="10">
    <source>
        <dbReference type="PROSITE" id="PS52002"/>
    </source>
</evidence>
<keyword evidence="8 9" id="KW-0687">Ribonucleoprotein</keyword>
<dbReference type="SUPFAM" id="SSF50182">
    <property type="entry name" value="Sm-like ribonucleoproteins"/>
    <property type="match status" value="1"/>
</dbReference>
<gene>
    <name evidence="9" type="primary">LSM8</name>
    <name evidence="11" type="ORF">CXG81DRAFT_15150</name>
</gene>
<comment type="subcellular location">
    <subcellularLocation>
        <location evidence="1 9">Nucleus</location>
    </subcellularLocation>
</comment>
<keyword evidence="12" id="KW-1185">Reference proteome</keyword>
<dbReference type="STRING" id="1555241.A0A4P9X1X4"/>
<evidence type="ECO:0000256" key="1">
    <source>
        <dbReference type="ARBA" id="ARBA00004123"/>
    </source>
</evidence>
<proteinExistence type="inferred from homology"/>
<dbReference type="GO" id="GO:0003729">
    <property type="term" value="F:mRNA binding"/>
    <property type="evidence" value="ECO:0007669"/>
    <property type="project" value="TreeGrafter"/>
</dbReference>
<dbReference type="GO" id="GO:0071011">
    <property type="term" value="C:precatalytic spliceosome"/>
    <property type="evidence" value="ECO:0007669"/>
    <property type="project" value="TreeGrafter"/>
</dbReference>
<evidence type="ECO:0000256" key="8">
    <source>
        <dbReference type="ARBA" id="ARBA00023274"/>
    </source>
</evidence>
<name>A0A4P9X1X4_9FUNG</name>
<evidence type="ECO:0000313" key="12">
    <source>
        <dbReference type="Proteomes" id="UP000274922"/>
    </source>
</evidence>
<dbReference type="EMBL" id="ML014331">
    <property type="protein sequence ID" value="RKO99013.1"/>
    <property type="molecule type" value="Genomic_DNA"/>
</dbReference>
<comment type="function">
    <text evidence="9">Plays role in pre-mRNA splicing as component of the U4/U6-U5 tri-snRNP complex that is involved in spliceosome assembly, and as component of the precatalytic spliceosome (spliceosome B complex). The heptameric LSM2-8 complex binds specifically to the 3'-terminal U-tract of U6 snRNA.</text>
</comment>
<accession>A0A4P9X1X4</accession>
<dbReference type="PANTHER" id="PTHR15588">
    <property type="entry name" value="LSM1"/>
    <property type="match status" value="1"/>
</dbReference>
<dbReference type="CDD" id="cd01727">
    <property type="entry name" value="LSm8"/>
    <property type="match status" value="1"/>
</dbReference>
<dbReference type="Gene3D" id="2.30.30.100">
    <property type="match status" value="1"/>
</dbReference>
<dbReference type="InterPro" id="IPR001163">
    <property type="entry name" value="Sm_dom_euk/arc"/>
</dbReference>
<feature type="domain" description="Sm" evidence="10">
    <location>
        <begin position="1"/>
        <end position="63"/>
    </location>
</feature>
<evidence type="ECO:0000256" key="9">
    <source>
        <dbReference type="RuleBase" id="RU365048"/>
    </source>
</evidence>
<dbReference type="GO" id="GO:0046540">
    <property type="term" value="C:U4/U6 x U5 tri-snRNP complex"/>
    <property type="evidence" value="ECO:0007669"/>
    <property type="project" value="UniProtKB-UniRule"/>
</dbReference>
<protein>
    <recommendedName>
        <fullName evidence="9">LSM2-LSM8 complex subunit LSM8</fullName>
    </recommendedName>
</protein>
<keyword evidence="3 9" id="KW-0507">mRNA processing</keyword>
<dbReference type="InterPro" id="IPR010920">
    <property type="entry name" value="LSM_dom_sf"/>
</dbReference>
<sequence length="82" mass="8965">IQVVTMDGRVMLGELKGYDQLWNLVLGSCEERIFGPEGTESEAVGVHMLRGDSVALVSQIDPVRDQAIPWATLPGETLPPFK</sequence>
<feature type="non-terminal residue" evidence="11">
    <location>
        <position position="1"/>
    </location>
</feature>
<keyword evidence="4 9" id="KW-0747">Spliceosome</keyword>
<dbReference type="InterPro" id="IPR044642">
    <property type="entry name" value="PTHR15588"/>
</dbReference>
<evidence type="ECO:0000313" key="11">
    <source>
        <dbReference type="EMBL" id="RKO99013.1"/>
    </source>
</evidence>
<keyword evidence="5 9" id="KW-0694">RNA-binding</keyword>
<dbReference type="PANTHER" id="PTHR15588:SF9">
    <property type="entry name" value="U6 SNRNA-ASSOCIATED SM-LIKE PROTEIN LSM8"/>
    <property type="match status" value="1"/>
</dbReference>
<dbReference type="InterPro" id="IPR047575">
    <property type="entry name" value="Sm"/>
</dbReference>
<evidence type="ECO:0000256" key="6">
    <source>
        <dbReference type="ARBA" id="ARBA00023187"/>
    </source>
</evidence>
<dbReference type="GO" id="GO:0000398">
    <property type="term" value="P:mRNA splicing, via spliceosome"/>
    <property type="evidence" value="ECO:0007669"/>
    <property type="project" value="UniProtKB-UniRule"/>
</dbReference>